<keyword evidence="2" id="KW-1185">Reference proteome</keyword>
<gene>
    <name evidence="1" type="ORF">NDM98_01070</name>
</gene>
<sequence length="78" mass="9394">MEEIEFYKLHSHEFYETNHNGEDYIWEVKVINIHGSSHYQAKIIQDELGIKTKWTVVRGEYLTVDVNLMIRKEIKNLK</sequence>
<name>A0ABT0XEB6_9BACI</name>
<comment type="caution">
    <text evidence="1">The sequence shown here is derived from an EMBL/GenBank/DDBJ whole genome shotgun (WGS) entry which is preliminary data.</text>
</comment>
<organism evidence="1 2">
    <name type="scientific">Alkalicoccobacillus plakortidis</name>
    <dbReference type="NCBI Taxonomy" id="444060"/>
    <lineage>
        <taxon>Bacteria</taxon>
        <taxon>Bacillati</taxon>
        <taxon>Bacillota</taxon>
        <taxon>Bacilli</taxon>
        <taxon>Bacillales</taxon>
        <taxon>Bacillaceae</taxon>
        <taxon>Alkalicoccobacillus</taxon>
    </lineage>
</organism>
<dbReference type="EMBL" id="JAMQJY010000001">
    <property type="protein sequence ID" value="MCM2674246.1"/>
    <property type="molecule type" value="Genomic_DNA"/>
</dbReference>
<evidence type="ECO:0000313" key="1">
    <source>
        <dbReference type="EMBL" id="MCM2674246.1"/>
    </source>
</evidence>
<protein>
    <submittedName>
        <fullName evidence="1">Uncharacterized protein</fullName>
    </submittedName>
</protein>
<dbReference type="Proteomes" id="UP001203665">
    <property type="component" value="Unassembled WGS sequence"/>
</dbReference>
<proteinExistence type="predicted"/>
<accession>A0ABT0XEB6</accession>
<dbReference type="RefSeq" id="WP_251603539.1">
    <property type="nucleotide sequence ID" value="NZ_JAMQJY010000001.1"/>
</dbReference>
<evidence type="ECO:0000313" key="2">
    <source>
        <dbReference type="Proteomes" id="UP001203665"/>
    </source>
</evidence>
<reference evidence="1" key="1">
    <citation type="submission" date="2022-06" db="EMBL/GenBank/DDBJ databases">
        <title>Alkalicoccobacillus porphyridii sp. nov., isolated from a marine red alga, Porphyridium purpureum and reclassification of Shouchella plakortidis and Shouchella gibsonii as Alkalicoccobacillus plakortidis comb. nov. and Alkalicoccobacillus gibsonii comb. nov.</title>
        <authorList>
            <person name="Kim K.H."/>
            <person name="Lee J.K."/>
            <person name="Han D.M."/>
            <person name="Baek J.H."/>
            <person name="Jeon C.O."/>
        </authorList>
    </citation>
    <scope>NUCLEOTIDE SEQUENCE</scope>
    <source>
        <strain evidence="1">DSM 19153</strain>
    </source>
</reference>